<keyword evidence="4" id="KW-0378">Hydrolase</keyword>
<dbReference type="InterPro" id="IPR011977">
    <property type="entry name" value="Pept_M3B_clade3"/>
</dbReference>
<dbReference type="GO" id="GO:0006518">
    <property type="term" value="P:peptide metabolic process"/>
    <property type="evidence" value="ECO:0007669"/>
    <property type="project" value="TreeGrafter"/>
</dbReference>
<reference evidence="8" key="1">
    <citation type="journal article" date="2014" name="Genome Biol. Evol.">
        <title>Pangenome evidence for extensive interdomain horizontal transfer affecting lineage core and shell genes in uncultured planktonic thaumarchaeota and euryarchaeota.</title>
        <authorList>
            <person name="Deschamps P."/>
            <person name="Zivanovic Y."/>
            <person name="Moreira D."/>
            <person name="Rodriguez-Valera F."/>
            <person name="Lopez-Garcia P."/>
        </authorList>
    </citation>
    <scope>NUCLEOTIDE SEQUENCE</scope>
</reference>
<evidence type="ECO:0000313" key="8">
    <source>
        <dbReference type="EMBL" id="AIF05310.1"/>
    </source>
</evidence>
<dbReference type="GO" id="GO:0046872">
    <property type="term" value="F:metal ion binding"/>
    <property type="evidence" value="ECO:0007669"/>
    <property type="project" value="UniProtKB-KW"/>
</dbReference>
<dbReference type="NCBIfam" id="TIGR02290">
    <property type="entry name" value="M3_fam_3"/>
    <property type="match status" value="1"/>
</dbReference>
<dbReference type="Gene3D" id="1.20.140.70">
    <property type="entry name" value="Oligopeptidase f, N-terminal domain"/>
    <property type="match status" value="1"/>
</dbReference>
<keyword evidence="3" id="KW-0479">Metal-binding</keyword>
<evidence type="ECO:0000256" key="1">
    <source>
        <dbReference type="ARBA" id="ARBA00001947"/>
    </source>
</evidence>
<evidence type="ECO:0000256" key="2">
    <source>
        <dbReference type="ARBA" id="ARBA00022670"/>
    </source>
</evidence>
<dbReference type="InterPro" id="IPR001567">
    <property type="entry name" value="Pept_M3A_M3B_dom"/>
</dbReference>
<dbReference type="PANTHER" id="PTHR11804">
    <property type="entry name" value="PROTEASE M3 THIMET OLIGOPEPTIDASE-RELATED"/>
    <property type="match status" value="1"/>
</dbReference>
<dbReference type="InterPro" id="IPR042088">
    <property type="entry name" value="OligoPept_F_C"/>
</dbReference>
<dbReference type="GO" id="GO:0006508">
    <property type="term" value="P:proteolysis"/>
    <property type="evidence" value="ECO:0007669"/>
    <property type="project" value="UniProtKB-KW"/>
</dbReference>
<dbReference type="GO" id="GO:0004222">
    <property type="term" value="F:metalloendopeptidase activity"/>
    <property type="evidence" value="ECO:0007669"/>
    <property type="project" value="InterPro"/>
</dbReference>
<dbReference type="CDD" id="cd09610">
    <property type="entry name" value="M3B_PepF"/>
    <property type="match status" value="1"/>
</dbReference>
<evidence type="ECO:0000256" key="5">
    <source>
        <dbReference type="ARBA" id="ARBA00022833"/>
    </source>
</evidence>
<comment type="cofactor">
    <cofactor evidence="1">
        <name>Zn(2+)</name>
        <dbReference type="ChEBI" id="CHEBI:29105"/>
    </cofactor>
</comment>
<feature type="domain" description="Peptidase M3A/M3B catalytic" evidence="7">
    <location>
        <begin position="197"/>
        <end position="576"/>
    </location>
</feature>
<dbReference type="Pfam" id="PF01432">
    <property type="entry name" value="Peptidase_M3"/>
    <property type="match status" value="1"/>
</dbReference>
<sequence>MVKHELGKWNLDELAKNPNRAIIDKKLARIESDSKRFEKIKKSLNPKVSSGKFLKLLHDVENITEKSSVIGGYASLRYSENTQSDEATALLTRISKFGSEIENRLLFFDLWWKRQVDEKNAKRLIKSAGQFSEYLRFKRLLAKYSLSEPEEKIINTLDVTGASALVKLYDKITNAYVYAVTVDGKKRIMNREQLTTLVRSKKAKTREAAYKSLFSKYGENKGVTGEIYQNIVLNWRDEGIGMRGFSSPIMIRNISNNIDNETTKTLLNVCKKNSKIFQKYFLQKAKLLGMRKLRRYDLYAPSKSKIKEKNYSYDKSVKLVLESLAKFSPVLSGYANNVFKKKHVDSIIRPGKTAGAFCSTPSPKITPYVLVNFTGKSRDVFTLAHEIGHAVHSISASSKSILVSDASLPLAETASTFSEMLLYDKLSETVTKNEKKIMLSEKIDDFYATIGRQSFFTLFEIEAHKQIANSTTVDEISRTYLRNLNEQFGNSVKVSDDFGIEWSCIPHFHHAPFYCYAYAFGNLLALSLFQRYKKEGKRFAPTYIEILSAGGTKKTEKLLRESGIDITKPKFWQDGFDYIQDQVKELSKLS</sequence>
<protein>
    <submittedName>
        <fullName evidence="8">PepF/M3 family oligoendopeptidase (PepF, pepB)</fullName>
    </submittedName>
</protein>
<keyword evidence="2" id="KW-0645">Protease</keyword>
<gene>
    <name evidence="8" type="primary">pepB</name>
    <name evidence="8" type="synonym">pepF</name>
</gene>
<evidence type="ECO:0000256" key="3">
    <source>
        <dbReference type="ARBA" id="ARBA00022723"/>
    </source>
</evidence>
<accession>A0A075GQF9</accession>
<name>A0A075GQF9_9ARCH</name>
<dbReference type="InterPro" id="IPR045090">
    <property type="entry name" value="Pept_M3A_M3B"/>
</dbReference>
<evidence type="ECO:0000259" key="7">
    <source>
        <dbReference type="Pfam" id="PF01432"/>
    </source>
</evidence>
<evidence type="ECO:0000256" key="6">
    <source>
        <dbReference type="ARBA" id="ARBA00023049"/>
    </source>
</evidence>
<dbReference type="Gene3D" id="1.10.1370.20">
    <property type="entry name" value="Oligoendopeptidase f, C-terminal domain"/>
    <property type="match status" value="1"/>
</dbReference>
<proteinExistence type="predicted"/>
<dbReference type="EMBL" id="KF900735">
    <property type="protein sequence ID" value="AIF05310.1"/>
    <property type="molecule type" value="Genomic_DNA"/>
</dbReference>
<dbReference type="AlphaFoldDB" id="A0A075GQF9"/>
<keyword evidence="6" id="KW-0482">Metalloprotease</keyword>
<evidence type="ECO:0000256" key="4">
    <source>
        <dbReference type="ARBA" id="ARBA00022801"/>
    </source>
</evidence>
<organism evidence="8">
    <name type="scientific">uncultured marine thaumarchaeote KM3_181_G03</name>
    <dbReference type="NCBI Taxonomy" id="1456065"/>
    <lineage>
        <taxon>Archaea</taxon>
        <taxon>Nitrososphaerota</taxon>
        <taxon>environmental samples</taxon>
    </lineage>
</organism>
<dbReference type="SUPFAM" id="SSF55486">
    <property type="entry name" value="Metalloproteases ('zincins'), catalytic domain"/>
    <property type="match status" value="1"/>
</dbReference>
<dbReference type="PANTHER" id="PTHR11804:SF5">
    <property type="entry name" value="OLIGOENDOPEPTIDASE F"/>
    <property type="match status" value="1"/>
</dbReference>
<keyword evidence="5" id="KW-0862">Zinc</keyword>